<dbReference type="CDD" id="cd07814">
    <property type="entry name" value="SRPBCC_CalC_Aha1-like"/>
    <property type="match status" value="1"/>
</dbReference>
<protein>
    <submittedName>
        <fullName evidence="3">SRPBCC domain-containing protein</fullName>
    </submittedName>
</protein>
<comment type="similarity">
    <text evidence="1">Belongs to the AHA1 family.</text>
</comment>
<evidence type="ECO:0000256" key="1">
    <source>
        <dbReference type="ARBA" id="ARBA00006817"/>
    </source>
</evidence>
<feature type="domain" description="Activator of Hsp90 ATPase homologue 1/2-like C-terminal" evidence="2">
    <location>
        <begin position="15"/>
        <end position="136"/>
    </location>
</feature>
<reference evidence="4" key="1">
    <citation type="journal article" date="2019" name="Int. J. Syst. Evol. Microbiol.">
        <title>The Global Catalogue of Microorganisms (GCM) 10K type strain sequencing project: providing services to taxonomists for standard genome sequencing and annotation.</title>
        <authorList>
            <consortium name="The Broad Institute Genomics Platform"/>
            <consortium name="The Broad Institute Genome Sequencing Center for Infectious Disease"/>
            <person name="Wu L."/>
            <person name="Ma J."/>
        </authorList>
    </citation>
    <scope>NUCLEOTIDE SEQUENCE [LARGE SCALE GENOMIC DNA]</scope>
    <source>
        <strain evidence="4">KCTC 22437</strain>
    </source>
</reference>
<evidence type="ECO:0000313" key="3">
    <source>
        <dbReference type="EMBL" id="MFD2872309.1"/>
    </source>
</evidence>
<dbReference type="EMBL" id="JBHUPD010000001">
    <property type="protein sequence ID" value="MFD2872309.1"/>
    <property type="molecule type" value="Genomic_DNA"/>
</dbReference>
<dbReference type="SUPFAM" id="SSF55961">
    <property type="entry name" value="Bet v1-like"/>
    <property type="match status" value="1"/>
</dbReference>
<gene>
    <name evidence="3" type="ORF">ACFS5N_07525</name>
</gene>
<dbReference type="Pfam" id="PF08327">
    <property type="entry name" value="AHSA1"/>
    <property type="match status" value="1"/>
</dbReference>
<proteinExistence type="inferred from homology"/>
<dbReference type="Proteomes" id="UP001597557">
    <property type="component" value="Unassembled WGS sequence"/>
</dbReference>
<organism evidence="3 4">
    <name type="scientific">Mucilaginibacter ximonensis</name>
    <dbReference type="NCBI Taxonomy" id="538021"/>
    <lineage>
        <taxon>Bacteria</taxon>
        <taxon>Pseudomonadati</taxon>
        <taxon>Bacteroidota</taxon>
        <taxon>Sphingobacteriia</taxon>
        <taxon>Sphingobacteriales</taxon>
        <taxon>Sphingobacteriaceae</taxon>
        <taxon>Mucilaginibacter</taxon>
    </lineage>
</organism>
<evidence type="ECO:0000313" key="4">
    <source>
        <dbReference type="Proteomes" id="UP001597557"/>
    </source>
</evidence>
<sequence length="148" mass="17100">MTTTNFTTTLVVDQTPAQVFKAVNSPQNWWWGDIKGNAAKLNDQFEYRYEDMHYSRQEIIEMIADRKVVWLVTDSKLNFIERKDEWTGTKIIFEISKNGDKTQLCFTHAGLQPAVECYDGCTIAWTRLIQQSLHKYITGGVSEKSRLG</sequence>
<comment type="caution">
    <text evidence="3">The sequence shown here is derived from an EMBL/GenBank/DDBJ whole genome shotgun (WGS) entry which is preliminary data.</text>
</comment>
<name>A0ABW5YA95_9SPHI</name>
<dbReference type="RefSeq" id="WP_377183815.1">
    <property type="nucleotide sequence ID" value="NZ_JBHUPD010000001.1"/>
</dbReference>
<dbReference type="Gene3D" id="3.30.530.20">
    <property type="match status" value="1"/>
</dbReference>
<keyword evidence="4" id="KW-1185">Reference proteome</keyword>
<dbReference type="InterPro" id="IPR023393">
    <property type="entry name" value="START-like_dom_sf"/>
</dbReference>
<evidence type="ECO:0000259" key="2">
    <source>
        <dbReference type="Pfam" id="PF08327"/>
    </source>
</evidence>
<accession>A0ABW5YA95</accession>
<dbReference type="InterPro" id="IPR013538">
    <property type="entry name" value="ASHA1/2-like_C"/>
</dbReference>